<sequence>MNTPAVVHVKHVPPAERFDFWWEAVARSVISVDAASDRARDFYGEMRMMDFGVIQVGRVRCNSFEARRTPRRIRQSDPGYYQMTVTLSGRSGISQLDREAVMRPGEFVLYDTSQTFRAWTAADFSPETPDNPYEARGGLVLGFSRNDLPLPEAKIRRLLAVGLSGRDGMGSIVVALLRQLVDESATYSSTDRLRLSATLLDLLAATLAHELGHDPASTASTLRHPHQVLLMRVTAFIERRLDDPDLSPSSIASAHNISVRYLHRLFQPQGVGVAGWIRRRKLERCRADLADPAKRALPVHVIGARWGFPNEAHFNRTFSAAYDISPAAYRRQVGERREPPAEG</sequence>
<dbReference type="SMART" id="SM00342">
    <property type="entry name" value="HTH_ARAC"/>
    <property type="match status" value="1"/>
</dbReference>
<dbReference type="Pfam" id="PF14525">
    <property type="entry name" value="AraC_binding_2"/>
    <property type="match status" value="1"/>
</dbReference>
<dbReference type="Proteomes" id="UP001501251">
    <property type="component" value="Unassembled WGS sequence"/>
</dbReference>
<keyword evidence="6" id="KW-1185">Reference proteome</keyword>
<reference evidence="6" key="1">
    <citation type="journal article" date="2019" name="Int. J. Syst. Evol. Microbiol.">
        <title>The Global Catalogue of Microorganisms (GCM) 10K type strain sequencing project: providing services to taxonomists for standard genome sequencing and annotation.</title>
        <authorList>
            <consortium name="The Broad Institute Genomics Platform"/>
            <consortium name="The Broad Institute Genome Sequencing Center for Infectious Disease"/>
            <person name="Wu L."/>
            <person name="Ma J."/>
        </authorList>
    </citation>
    <scope>NUCLEOTIDE SEQUENCE [LARGE SCALE GENOMIC DNA]</scope>
    <source>
        <strain evidence="6">JCM 17388</strain>
    </source>
</reference>
<keyword evidence="2" id="KW-0238">DNA-binding</keyword>
<protein>
    <submittedName>
        <fullName evidence="5">Helix-turn-helix domain-containing protein</fullName>
    </submittedName>
</protein>
<evidence type="ECO:0000313" key="6">
    <source>
        <dbReference type="Proteomes" id="UP001501251"/>
    </source>
</evidence>
<dbReference type="InterPro" id="IPR050204">
    <property type="entry name" value="AraC_XylS_family_regulators"/>
</dbReference>
<evidence type="ECO:0000256" key="1">
    <source>
        <dbReference type="ARBA" id="ARBA00023015"/>
    </source>
</evidence>
<evidence type="ECO:0000313" key="5">
    <source>
        <dbReference type="EMBL" id="GAA4210427.1"/>
    </source>
</evidence>
<dbReference type="SUPFAM" id="SSF46689">
    <property type="entry name" value="Homeodomain-like"/>
    <property type="match status" value="1"/>
</dbReference>
<keyword evidence="1" id="KW-0805">Transcription regulation</keyword>
<dbReference type="Pfam" id="PF12833">
    <property type="entry name" value="HTH_18"/>
    <property type="match status" value="1"/>
</dbReference>
<name>A0ABP8BMQ4_9ACTN</name>
<evidence type="ECO:0000259" key="4">
    <source>
        <dbReference type="PROSITE" id="PS01124"/>
    </source>
</evidence>
<dbReference type="PANTHER" id="PTHR46796:SF6">
    <property type="entry name" value="ARAC SUBFAMILY"/>
    <property type="match status" value="1"/>
</dbReference>
<dbReference type="Gene3D" id="1.10.10.60">
    <property type="entry name" value="Homeodomain-like"/>
    <property type="match status" value="1"/>
</dbReference>
<dbReference type="RefSeq" id="WP_344923404.1">
    <property type="nucleotide sequence ID" value="NZ_BAABAQ010000023.1"/>
</dbReference>
<organism evidence="5 6">
    <name type="scientific">Streptosporangium oxazolinicum</name>
    <dbReference type="NCBI Taxonomy" id="909287"/>
    <lineage>
        <taxon>Bacteria</taxon>
        <taxon>Bacillati</taxon>
        <taxon>Actinomycetota</taxon>
        <taxon>Actinomycetes</taxon>
        <taxon>Streptosporangiales</taxon>
        <taxon>Streptosporangiaceae</taxon>
        <taxon>Streptosporangium</taxon>
    </lineage>
</organism>
<dbReference type="PROSITE" id="PS01124">
    <property type="entry name" value="HTH_ARAC_FAMILY_2"/>
    <property type="match status" value="1"/>
</dbReference>
<feature type="domain" description="HTH araC/xylS-type" evidence="4">
    <location>
        <begin position="231"/>
        <end position="332"/>
    </location>
</feature>
<gene>
    <name evidence="5" type="ORF">GCM10022252_78230</name>
</gene>
<evidence type="ECO:0000256" key="3">
    <source>
        <dbReference type="ARBA" id="ARBA00023163"/>
    </source>
</evidence>
<dbReference type="InterPro" id="IPR035418">
    <property type="entry name" value="AraC-bd_2"/>
</dbReference>
<comment type="caution">
    <text evidence="5">The sequence shown here is derived from an EMBL/GenBank/DDBJ whole genome shotgun (WGS) entry which is preliminary data.</text>
</comment>
<evidence type="ECO:0000256" key="2">
    <source>
        <dbReference type="ARBA" id="ARBA00023125"/>
    </source>
</evidence>
<dbReference type="InterPro" id="IPR009057">
    <property type="entry name" value="Homeodomain-like_sf"/>
</dbReference>
<dbReference type="InterPro" id="IPR018060">
    <property type="entry name" value="HTH_AraC"/>
</dbReference>
<dbReference type="PANTHER" id="PTHR46796">
    <property type="entry name" value="HTH-TYPE TRANSCRIPTIONAL ACTIVATOR RHAS-RELATED"/>
    <property type="match status" value="1"/>
</dbReference>
<proteinExistence type="predicted"/>
<accession>A0ABP8BMQ4</accession>
<keyword evidence="3" id="KW-0804">Transcription</keyword>
<dbReference type="EMBL" id="BAABAQ010000023">
    <property type="protein sequence ID" value="GAA4210427.1"/>
    <property type="molecule type" value="Genomic_DNA"/>
</dbReference>